<proteinExistence type="predicted"/>
<keyword evidence="1" id="KW-0472">Membrane</keyword>
<keyword evidence="1" id="KW-0812">Transmembrane</keyword>
<dbReference type="InParanoid" id="B9GXC3"/>
<evidence type="ECO:0000256" key="1">
    <source>
        <dbReference type="SAM" id="Phobius"/>
    </source>
</evidence>
<dbReference type="AlphaFoldDB" id="B9GXC3"/>
<dbReference type="HOGENOM" id="CLU_2659120_0_0_1"/>
<evidence type="ECO:0000313" key="2">
    <source>
        <dbReference type="EMBL" id="PNT43747.1"/>
    </source>
</evidence>
<evidence type="ECO:0000313" key="3">
    <source>
        <dbReference type="Proteomes" id="UP000006729"/>
    </source>
</evidence>
<keyword evidence="3" id="KW-1185">Reference proteome</keyword>
<protein>
    <submittedName>
        <fullName evidence="2">Uncharacterized protein</fullName>
    </submittedName>
</protein>
<keyword evidence="1" id="KW-1133">Transmembrane helix</keyword>
<organism evidence="2 3">
    <name type="scientific">Populus trichocarpa</name>
    <name type="common">Western balsam poplar</name>
    <name type="synonym">Populus balsamifera subsp. trichocarpa</name>
    <dbReference type="NCBI Taxonomy" id="3694"/>
    <lineage>
        <taxon>Eukaryota</taxon>
        <taxon>Viridiplantae</taxon>
        <taxon>Streptophyta</taxon>
        <taxon>Embryophyta</taxon>
        <taxon>Tracheophyta</taxon>
        <taxon>Spermatophyta</taxon>
        <taxon>Magnoliopsida</taxon>
        <taxon>eudicotyledons</taxon>
        <taxon>Gunneridae</taxon>
        <taxon>Pentapetalae</taxon>
        <taxon>rosids</taxon>
        <taxon>fabids</taxon>
        <taxon>Malpighiales</taxon>
        <taxon>Salicaceae</taxon>
        <taxon>Saliceae</taxon>
        <taxon>Populus</taxon>
    </lineage>
</organism>
<feature type="transmembrane region" description="Helical" evidence="1">
    <location>
        <begin position="49"/>
        <end position="70"/>
    </location>
</feature>
<dbReference type="Proteomes" id="UP000006729">
    <property type="component" value="Chromosome 3"/>
</dbReference>
<sequence length="76" mass="8885">MMALGGDASGVYWSGKKLLCCCCCLRLKWRRGSSCRGWFDHEMRNCWCSVHYCSWGLVLLMSSMAVGCYWKEMWRL</sequence>
<accession>B9GXC3</accession>
<reference evidence="2 3" key="1">
    <citation type="journal article" date="2006" name="Science">
        <title>The genome of black cottonwood, Populus trichocarpa (Torr. &amp; Gray).</title>
        <authorList>
            <person name="Tuskan G.A."/>
            <person name="Difazio S."/>
            <person name="Jansson S."/>
            <person name="Bohlmann J."/>
            <person name="Grigoriev I."/>
            <person name="Hellsten U."/>
            <person name="Putnam N."/>
            <person name="Ralph S."/>
            <person name="Rombauts S."/>
            <person name="Salamov A."/>
            <person name="Schein J."/>
            <person name="Sterck L."/>
            <person name="Aerts A."/>
            <person name="Bhalerao R.R."/>
            <person name="Bhalerao R.P."/>
            <person name="Blaudez D."/>
            <person name="Boerjan W."/>
            <person name="Brun A."/>
            <person name="Brunner A."/>
            <person name="Busov V."/>
            <person name="Campbell M."/>
            <person name="Carlson J."/>
            <person name="Chalot M."/>
            <person name="Chapman J."/>
            <person name="Chen G.L."/>
            <person name="Cooper D."/>
            <person name="Coutinho P.M."/>
            <person name="Couturier J."/>
            <person name="Covert S."/>
            <person name="Cronk Q."/>
            <person name="Cunningham R."/>
            <person name="Davis J."/>
            <person name="Degroeve S."/>
            <person name="Dejardin A."/>
            <person name="Depamphilis C."/>
            <person name="Detter J."/>
            <person name="Dirks B."/>
            <person name="Dubchak I."/>
            <person name="Duplessis S."/>
            <person name="Ehlting J."/>
            <person name="Ellis B."/>
            <person name="Gendler K."/>
            <person name="Goodstein D."/>
            <person name="Gribskov M."/>
            <person name="Grimwood J."/>
            <person name="Groover A."/>
            <person name="Gunter L."/>
            <person name="Hamberger B."/>
            <person name="Heinze B."/>
            <person name="Helariutta Y."/>
            <person name="Henrissat B."/>
            <person name="Holligan D."/>
            <person name="Holt R."/>
            <person name="Huang W."/>
            <person name="Islam-Faridi N."/>
            <person name="Jones S."/>
            <person name="Jones-Rhoades M."/>
            <person name="Jorgensen R."/>
            <person name="Joshi C."/>
            <person name="Kangasjarvi J."/>
            <person name="Karlsson J."/>
            <person name="Kelleher C."/>
            <person name="Kirkpatrick R."/>
            <person name="Kirst M."/>
            <person name="Kohler A."/>
            <person name="Kalluri U."/>
            <person name="Larimer F."/>
            <person name="Leebens-Mack J."/>
            <person name="Leple J.C."/>
            <person name="Locascio P."/>
            <person name="Lou Y."/>
            <person name="Lucas S."/>
            <person name="Martin F."/>
            <person name="Montanini B."/>
            <person name="Napoli C."/>
            <person name="Nelson D.R."/>
            <person name="Nelson C."/>
            <person name="Nieminen K."/>
            <person name="Nilsson O."/>
            <person name="Pereda V."/>
            <person name="Peter G."/>
            <person name="Philippe R."/>
            <person name="Pilate G."/>
            <person name="Poliakov A."/>
            <person name="Razumovskaya J."/>
            <person name="Richardson P."/>
            <person name="Rinaldi C."/>
            <person name="Ritland K."/>
            <person name="Rouze P."/>
            <person name="Ryaboy D."/>
            <person name="Schmutz J."/>
            <person name="Schrader J."/>
            <person name="Segerman B."/>
            <person name="Shin H."/>
            <person name="Siddiqui A."/>
            <person name="Sterky F."/>
            <person name="Terry A."/>
            <person name="Tsai C.J."/>
            <person name="Uberbacher E."/>
            <person name="Unneberg P."/>
            <person name="Vahala J."/>
            <person name="Wall K."/>
            <person name="Wessler S."/>
            <person name="Yang G."/>
            <person name="Yin T."/>
            <person name="Douglas C."/>
            <person name="Marra M."/>
            <person name="Sandberg G."/>
            <person name="Van de Peer Y."/>
            <person name="Rokhsar D."/>
        </authorList>
    </citation>
    <scope>NUCLEOTIDE SEQUENCE [LARGE SCALE GENOMIC DNA]</scope>
    <source>
        <strain evidence="3">cv. Nisqually</strain>
    </source>
</reference>
<dbReference type="EMBL" id="CM009292">
    <property type="protein sequence ID" value="PNT43747.1"/>
    <property type="molecule type" value="Genomic_DNA"/>
</dbReference>
<gene>
    <name evidence="2" type="ORF">POPTR_003G051800</name>
</gene>
<name>B9GXC3_POPTR</name>